<keyword evidence="1" id="KW-0812">Transmembrane</keyword>
<evidence type="ECO:0000313" key="2">
    <source>
        <dbReference type="EMBL" id="MBX71959.1"/>
    </source>
</evidence>
<dbReference type="AlphaFoldDB" id="A0A2P2QY85"/>
<accession>A0A2P2QY85</accession>
<proteinExistence type="predicted"/>
<keyword evidence="1" id="KW-1133">Transmembrane helix</keyword>
<sequence>MEYGGEGLILYTLSYFWDLTIPFSVLTLLMYQLGCIVLFHGY</sequence>
<reference evidence="2" key="1">
    <citation type="submission" date="2018-02" db="EMBL/GenBank/DDBJ databases">
        <title>Rhizophora mucronata_Transcriptome.</title>
        <authorList>
            <person name="Meera S.P."/>
            <person name="Sreeshan A."/>
            <person name="Augustine A."/>
        </authorList>
    </citation>
    <scope>NUCLEOTIDE SEQUENCE</scope>
    <source>
        <tissue evidence="2">Leaf</tissue>
    </source>
</reference>
<keyword evidence="1" id="KW-0472">Membrane</keyword>
<organism evidence="2">
    <name type="scientific">Rhizophora mucronata</name>
    <name type="common">Asiatic mangrove</name>
    <dbReference type="NCBI Taxonomy" id="61149"/>
    <lineage>
        <taxon>Eukaryota</taxon>
        <taxon>Viridiplantae</taxon>
        <taxon>Streptophyta</taxon>
        <taxon>Embryophyta</taxon>
        <taxon>Tracheophyta</taxon>
        <taxon>Spermatophyta</taxon>
        <taxon>Magnoliopsida</taxon>
        <taxon>eudicotyledons</taxon>
        <taxon>Gunneridae</taxon>
        <taxon>Pentapetalae</taxon>
        <taxon>rosids</taxon>
        <taxon>fabids</taxon>
        <taxon>Malpighiales</taxon>
        <taxon>Rhizophoraceae</taxon>
        <taxon>Rhizophora</taxon>
    </lineage>
</organism>
<dbReference type="EMBL" id="GGEC01091475">
    <property type="protein sequence ID" value="MBX71959.1"/>
    <property type="molecule type" value="Transcribed_RNA"/>
</dbReference>
<name>A0A2P2QY85_RHIMU</name>
<evidence type="ECO:0000256" key="1">
    <source>
        <dbReference type="SAM" id="Phobius"/>
    </source>
</evidence>
<feature type="transmembrane region" description="Helical" evidence="1">
    <location>
        <begin position="20"/>
        <end position="39"/>
    </location>
</feature>
<protein>
    <submittedName>
        <fullName evidence="2">Uncharacterized protein</fullName>
    </submittedName>
</protein>